<comment type="caution">
    <text evidence="3">The sequence shown here is derived from an EMBL/GenBank/DDBJ whole genome shotgun (WGS) entry which is preliminary data.</text>
</comment>
<dbReference type="PANTHER" id="PTHR37810">
    <property type="entry name" value="IMMUNITY PROTEIN SDPI"/>
    <property type="match status" value="1"/>
</dbReference>
<dbReference type="GO" id="GO:0009636">
    <property type="term" value="P:response to toxic substance"/>
    <property type="evidence" value="ECO:0007669"/>
    <property type="project" value="TreeGrafter"/>
</dbReference>
<dbReference type="InterPro" id="IPR026272">
    <property type="entry name" value="SdpI"/>
</dbReference>
<proteinExistence type="predicted"/>
<evidence type="ECO:0000256" key="1">
    <source>
        <dbReference type="SAM" id="Phobius"/>
    </source>
</evidence>
<feature type="transmembrane region" description="Helical" evidence="1">
    <location>
        <begin position="161"/>
        <end position="180"/>
    </location>
</feature>
<feature type="transmembrane region" description="Helical" evidence="1">
    <location>
        <begin position="43"/>
        <end position="66"/>
    </location>
</feature>
<feature type="transmembrane region" description="Helical" evidence="1">
    <location>
        <begin position="5"/>
        <end position="23"/>
    </location>
</feature>
<sequence length="211" mass="25000">MRKLAIIISFLVLLAFLLGLYFYPQMPKKMATHWNQFGEADGYAQKFSGTFLIPFISLIILILYFLIPKIDPLKNNLIKFIKYYDLFFLIFFLFLIALQFFIYLWNLNIKINPNRFFPIGLGGLFIYTGILLKNAQRNWFVGIRTPWTLSSDDVWQKTHLLGSKLFIIAGIISFLGFFFFQYSYLFILIPVLTFAFILVIYSYFLYQKENK</sequence>
<name>A0A7V5XYR3_UNCW3</name>
<dbReference type="EMBL" id="DTHS01000001">
    <property type="protein sequence ID" value="HHR48045.1"/>
    <property type="molecule type" value="Genomic_DNA"/>
</dbReference>
<feature type="transmembrane region" description="Helical" evidence="1">
    <location>
        <begin position="86"/>
        <end position="104"/>
    </location>
</feature>
<keyword evidence="1" id="KW-0472">Membrane</keyword>
<keyword evidence="1" id="KW-1133">Transmembrane helix</keyword>
<organism evidence="3">
    <name type="scientific">candidate division WOR-3 bacterium</name>
    <dbReference type="NCBI Taxonomy" id="2052148"/>
    <lineage>
        <taxon>Bacteria</taxon>
        <taxon>Bacteria division WOR-3</taxon>
    </lineage>
</organism>
<evidence type="ECO:0000313" key="3">
    <source>
        <dbReference type="EMBL" id="HHR48045.1"/>
    </source>
</evidence>
<dbReference type="Pfam" id="PF07853">
    <property type="entry name" value="DUF1648"/>
    <property type="match status" value="1"/>
</dbReference>
<evidence type="ECO:0000259" key="2">
    <source>
        <dbReference type="Pfam" id="PF07853"/>
    </source>
</evidence>
<dbReference type="Pfam" id="PF13630">
    <property type="entry name" value="SdpI"/>
    <property type="match status" value="1"/>
</dbReference>
<accession>A0A7V5XYR3</accession>
<dbReference type="PIRSF" id="PIRSF038959">
    <property type="entry name" value="SdpI"/>
    <property type="match status" value="1"/>
</dbReference>
<dbReference type="PANTHER" id="PTHR37810:SF5">
    <property type="entry name" value="IMMUNITY PROTEIN SDPI"/>
    <property type="match status" value="1"/>
</dbReference>
<feature type="transmembrane region" description="Helical" evidence="1">
    <location>
        <begin position="116"/>
        <end position="135"/>
    </location>
</feature>
<dbReference type="InterPro" id="IPR025962">
    <property type="entry name" value="SdpI/YhfL"/>
</dbReference>
<feature type="transmembrane region" description="Helical" evidence="1">
    <location>
        <begin position="186"/>
        <end position="206"/>
    </location>
</feature>
<keyword evidence="1" id="KW-0812">Transmembrane</keyword>
<protein>
    <submittedName>
        <fullName evidence="3">SdpI family protein</fullName>
    </submittedName>
</protein>
<dbReference type="InterPro" id="IPR012867">
    <property type="entry name" value="DUF1648"/>
</dbReference>
<gene>
    <name evidence="3" type="ORF">ENV79_00140</name>
</gene>
<reference evidence="3" key="1">
    <citation type="journal article" date="2020" name="mSystems">
        <title>Genome- and Community-Level Interaction Insights into Carbon Utilization and Element Cycling Functions of Hydrothermarchaeota in Hydrothermal Sediment.</title>
        <authorList>
            <person name="Zhou Z."/>
            <person name="Liu Y."/>
            <person name="Xu W."/>
            <person name="Pan J."/>
            <person name="Luo Z.H."/>
            <person name="Li M."/>
        </authorList>
    </citation>
    <scope>NUCLEOTIDE SEQUENCE [LARGE SCALE GENOMIC DNA]</scope>
    <source>
        <strain evidence="3">SpSt-791</strain>
    </source>
</reference>
<feature type="domain" description="DUF1648" evidence="2">
    <location>
        <begin position="11"/>
        <end position="57"/>
    </location>
</feature>
<dbReference type="AlphaFoldDB" id="A0A7V5XYR3"/>